<proteinExistence type="predicted"/>
<name>A4TZ18_9PROT</name>
<evidence type="ECO:0000259" key="1">
    <source>
        <dbReference type="Pfam" id="PF01548"/>
    </source>
</evidence>
<gene>
    <name evidence="2" type="ORF">MGR_1532</name>
</gene>
<dbReference type="InterPro" id="IPR002525">
    <property type="entry name" value="Transp_IS110-like_N"/>
</dbReference>
<dbReference type="AlphaFoldDB" id="A4TZ18"/>
<dbReference type="InterPro" id="IPR047650">
    <property type="entry name" value="Transpos_IS110"/>
</dbReference>
<dbReference type="GO" id="GO:0006313">
    <property type="term" value="P:DNA transposition"/>
    <property type="evidence" value="ECO:0007669"/>
    <property type="project" value="InterPro"/>
</dbReference>
<dbReference type="PANTHER" id="PTHR33055">
    <property type="entry name" value="TRANSPOSASE FOR INSERTION SEQUENCE ELEMENT IS1111A"/>
    <property type="match status" value="1"/>
</dbReference>
<dbReference type="GO" id="GO:0003677">
    <property type="term" value="F:DNA binding"/>
    <property type="evidence" value="ECO:0007669"/>
    <property type="project" value="InterPro"/>
</dbReference>
<reference evidence="2" key="1">
    <citation type="journal article" date="2007" name="J. Bacteriol.">
        <title>Comparative genome analysis of four magnetotactic bacteria reveals a complex set of group-specific genes implicated in magnetosome biomineralization and function.</title>
        <authorList>
            <person name="Richter M."/>
            <person name="Kube M."/>
            <person name="Bazylinski D.A."/>
            <person name="Lombardot T."/>
            <person name="Gloeckner F.O."/>
            <person name="Reinhardt R."/>
            <person name="Schueler D."/>
        </authorList>
    </citation>
    <scope>NUCLEOTIDE SEQUENCE</scope>
    <source>
        <strain evidence="2">MSR-1</strain>
    </source>
</reference>
<dbReference type="PANTHER" id="PTHR33055:SF3">
    <property type="entry name" value="PUTATIVE TRANSPOSASE FOR IS117-RELATED"/>
    <property type="match status" value="1"/>
</dbReference>
<dbReference type="GO" id="GO:0004803">
    <property type="term" value="F:transposase activity"/>
    <property type="evidence" value="ECO:0007669"/>
    <property type="project" value="InterPro"/>
</dbReference>
<protein>
    <submittedName>
        <fullName evidence="2">Transposase and inactivated derivatives</fullName>
    </submittedName>
</protein>
<dbReference type="EMBL" id="CU459003">
    <property type="protein sequence ID" value="CAM75875.1"/>
    <property type="molecule type" value="Genomic_DNA"/>
</dbReference>
<sequence>MQARRWLMPFSDINQTPASSKAAGVTINGMVRPVQPTAHWTSAIQFGETALMIRNKPKGAVTYGIYIGKNLFHVVGVDADGKPIQKVKFRRDTVLQFFERAEAATVGMEACPGSQWLARKLQERGHQVRIIPAQFVKPYVKSNKNDIIDAAIAEAVTRPTMRFVEVKKPEQVDLQALHRIRDQMVRNRTRLICQMRAFCLEYDVAMRQGAGVFKLDLQKGFGR</sequence>
<accession>A4TZ18</accession>
<feature type="domain" description="Transposase IS110-like N-terminal" evidence="1">
    <location>
        <begin position="64"/>
        <end position="198"/>
    </location>
</feature>
<dbReference type="Pfam" id="PF01548">
    <property type="entry name" value="DEDD_Tnp_IS110"/>
    <property type="match status" value="1"/>
</dbReference>
<evidence type="ECO:0000313" key="2">
    <source>
        <dbReference type="EMBL" id="CAM75875.1"/>
    </source>
</evidence>
<organism evidence="2">
    <name type="scientific">Magnetospirillum gryphiswaldense</name>
    <dbReference type="NCBI Taxonomy" id="55518"/>
    <lineage>
        <taxon>Bacteria</taxon>
        <taxon>Pseudomonadati</taxon>
        <taxon>Pseudomonadota</taxon>
        <taxon>Alphaproteobacteria</taxon>
        <taxon>Rhodospirillales</taxon>
        <taxon>Rhodospirillaceae</taxon>
        <taxon>Magnetospirillum</taxon>
    </lineage>
</organism>